<keyword evidence="2" id="KW-0479">Metal-binding</keyword>
<dbReference type="GO" id="GO:0000785">
    <property type="term" value="C:chromatin"/>
    <property type="evidence" value="ECO:0007669"/>
    <property type="project" value="TreeGrafter"/>
</dbReference>
<dbReference type="PANTHER" id="PTHR40626">
    <property type="entry name" value="MIP31509P"/>
    <property type="match status" value="1"/>
</dbReference>
<dbReference type="EMBL" id="KN837238">
    <property type="protein sequence ID" value="KIJ31662.1"/>
    <property type="molecule type" value="Genomic_DNA"/>
</dbReference>
<protein>
    <recommendedName>
        <fullName evidence="9">Transcription factor domain-containing protein</fullName>
    </recommendedName>
</protein>
<sequence>LSAADYVRGPGPALEEAQKYLLKELQGDLRHKTMLTYMELPQDDYILHYQLLTAMSMVQAAGLFHSNVVERQVSTGCHPLLITMTRRSPLLELMVTYQPPDSAAQLNEETWRQWTLYESIKRRLLIIYAHDAFMPVLFGIRPVMSIEESISDKLTLPCDDTLWYASSAKEWASLQALYDEDRLRGQNLRQTLCQFWDFNSKPPQLNDHSSFIIIIVILRASFFIIEGHHDWEYNAFSLKKALARWYEERCSPHPPETMSNRHNYTFTALPMYYLALFLSSDLSKVYDQSVDKFDKLAAWMWGRGQRPVIRDHLLLEDPNISNT</sequence>
<dbReference type="OrthoDB" id="1405595at2759"/>
<comment type="subcellular location">
    <subcellularLocation>
        <location evidence="1">Nucleus</location>
    </subcellularLocation>
</comment>
<dbReference type="GO" id="GO:0000981">
    <property type="term" value="F:DNA-binding transcription factor activity, RNA polymerase II-specific"/>
    <property type="evidence" value="ECO:0007669"/>
    <property type="project" value="InterPro"/>
</dbReference>
<proteinExistence type="predicted"/>
<evidence type="ECO:0000256" key="3">
    <source>
        <dbReference type="ARBA" id="ARBA00022737"/>
    </source>
</evidence>
<evidence type="ECO:0000256" key="5">
    <source>
        <dbReference type="ARBA" id="ARBA00022833"/>
    </source>
</evidence>
<dbReference type="Proteomes" id="UP000054279">
    <property type="component" value="Unassembled WGS sequence"/>
</dbReference>
<dbReference type="PANTHER" id="PTHR40626:SF11">
    <property type="entry name" value="ZINC FINGER PROTEIN YPR022C"/>
    <property type="match status" value="1"/>
</dbReference>
<keyword evidence="6" id="KW-0539">Nucleus</keyword>
<organism evidence="7 8">
    <name type="scientific">Sphaerobolus stellatus (strain SS14)</name>
    <dbReference type="NCBI Taxonomy" id="990650"/>
    <lineage>
        <taxon>Eukaryota</taxon>
        <taxon>Fungi</taxon>
        <taxon>Dikarya</taxon>
        <taxon>Basidiomycota</taxon>
        <taxon>Agaricomycotina</taxon>
        <taxon>Agaricomycetes</taxon>
        <taxon>Phallomycetidae</taxon>
        <taxon>Geastrales</taxon>
        <taxon>Sphaerobolaceae</taxon>
        <taxon>Sphaerobolus</taxon>
    </lineage>
</organism>
<dbReference type="InterPro" id="IPR051059">
    <property type="entry name" value="VerF-like"/>
</dbReference>
<dbReference type="GO" id="GO:0000978">
    <property type="term" value="F:RNA polymerase II cis-regulatory region sequence-specific DNA binding"/>
    <property type="evidence" value="ECO:0007669"/>
    <property type="project" value="InterPro"/>
</dbReference>
<dbReference type="GO" id="GO:0005634">
    <property type="term" value="C:nucleus"/>
    <property type="evidence" value="ECO:0007669"/>
    <property type="project" value="UniProtKB-SubCell"/>
</dbReference>
<accession>A0A0C9UR68</accession>
<feature type="non-terminal residue" evidence="7">
    <location>
        <position position="323"/>
    </location>
</feature>
<keyword evidence="4" id="KW-0863">Zinc-finger</keyword>
<evidence type="ECO:0000256" key="4">
    <source>
        <dbReference type="ARBA" id="ARBA00022771"/>
    </source>
</evidence>
<dbReference type="GO" id="GO:0008270">
    <property type="term" value="F:zinc ion binding"/>
    <property type="evidence" value="ECO:0007669"/>
    <property type="project" value="UniProtKB-KW"/>
</dbReference>
<reference evidence="7 8" key="1">
    <citation type="submission" date="2014-06" db="EMBL/GenBank/DDBJ databases">
        <title>Evolutionary Origins and Diversification of the Mycorrhizal Mutualists.</title>
        <authorList>
            <consortium name="DOE Joint Genome Institute"/>
            <consortium name="Mycorrhizal Genomics Consortium"/>
            <person name="Kohler A."/>
            <person name="Kuo A."/>
            <person name="Nagy L.G."/>
            <person name="Floudas D."/>
            <person name="Copeland A."/>
            <person name="Barry K.W."/>
            <person name="Cichocki N."/>
            <person name="Veneault-Fourrey C."/>
            <person name="LaButti K."/>
            <person name="Lindquist E.A."/>
            <person name="Lipzen A."/>
            <person name="Lundell T."/>
            <person name="Morin E."/>
            <person name="Murat C."/>
            <person name="Riley R."/>
            <person name="Ohm R."/>
            <person name="Sun H."/>
            <person name="Tunlid A."/>
            <person name="Henrissat B."/>
            <person name="Grigoriev I.V."/>
            <person name="Hibbett D.S."/>
            <person name="Martin F."/>
        </authorList>
    </citation>
    <scope>NUCLEOTIDE SEQUENCE [LARGE SCALE GENOMIC DNA]</scope>
    <source>
        <strain evidence="7 8">SS14</strain>
    </source>
</reference>
<evidence type="ECO:0000313" key="7">
    <source>
        <dbReference type="EMBL" id="KIJ31662.1"/>
    </source>
</evidence>
<evidence type="ECO:0000313" key="8">
    <source>
        <dbReference type="Proteomes" id="UP000054279"/>
    </source>
</evidence>
<keyword evidence="5" id="KW-0862">Zinc</keyword>
<evidence type="ECO:0000256" key="2">
    <source>
        <dbReference type="ARBA" id="ARBA00022723"/>
    </source>
</evidence>
<dbReference type="HOGENOM" id="CLU_862108_0_0_1"/>
<name>A0A0C9UR68_SPHS4</name>
<evidence type="ECO:0008006" key="9">
    <source>
        <dbReference type="Google" id="ProtNLM"/>
    </source>
</evidence>
<keyword evidence="8" id="KW-1185">Reference proteome</keyword>
<gene>
    <name evidence="7" type="ORF">M422DRAFT_36122</name>
</gene>
<dbReference type="AlphaFoldDB" id="A0A0C9UR68"/>
<keyword evidence="3" id="KW-0677">Repeat</keyword>
<evidence type="ECO:0000256" key="1">
    <source>
        <dbReference type="ARBA" id="ARBA00004123"/>
    </source>
</evidence>
<evidence type="ECO:0000256" key="6">
    <source>
        <dbReference type="ARBA" id="ARBA00023242"/>
    </source>
</evidence>